<evidence type="ECO:0000313" key="2">
    <source>
        <dbReference type="EMBL" id="CBJ25538.1"/>
    </source>
</evidence>
<organism evidence="2 3">
    <name type="scientific">Ectocarpus siliculosus</name>
    <name type="common">Brown alga</name>
    <name type="synonym">Conferva siliculosa</name>
    <dbReference type="NCBI Taxonomy" id="2880"/>
    <lineage>
        <taxon>Eukaryota</taxon>
        <taxon>Sar</taxon>
        <taxon>Stramenopiles</taxon>
        <taxon>Ochrophyta</taxon>
        <taxon>PX clade</taxon>
        <taxon>Phaeophyceae</taxon>
        <taxon>Ectocarpales</taxon>
        <taxon>Ectocarpaceae</taxon>
        <taxon>Ectocarpus</taxon>
    </lineage>
</organism>
<evidence type="ECO:0000256" key="1">
    <source>
        <dbReference type="SAM" id="MobiDB-lite"/>
    </source>
</evidence>
<dbReference type="InParanoid" id="D7FW18"/>
<dbReference type="OrthoDB" id="191389at2759"/>
<dbReference type="AlphaFoldDB" id="D7FW18"/>
<proteinExistence type="predicted"/>
<feature type="region of interest" description="Disordered" evidence="1">
    <location>
        <begin position="337"/>
        <end position="358"/>
    </location>
</feature>
<dbReference type="SUPFAM" id="SSF51197">
    <property type="entry name" value="Clavaminate synthase-like"/>
    <property type="match status" value="1"/>
</dbReference>
<dbReference type="EMBL" id="FN649727">
    <property type="protein sequence ID" value="CBJ25538.1"/>
    <property type="molecule type" value="Genomic_DNA"/>
</dbReference>
<name>D7FW18_ECTSI</name>
<gene>
    <name evidence="2" type="ORF">Esi_0003_0180</name>
</gene>
<reference evidence="2 3" key="1">
    <citation type="journal article" date="2010" name="Nature">
        <title>The Ectocarpus genome and the independent evolution of multicellularity in brown algae.</title>
        <authorList>
            <person name="Cock J.M."/>
            <person name="Sterck L."/>
            <person name="Rouze P."/>
            <person name="Scornet D."/>
            <person name="Allen A.E."/>
            <person name="Amoutzias G."/>
            <person name="Anthouard V."/>
            <person name="Artiguenave F."/>
            <person name="Aury J.M."/>
            <person name="Badger J.H."/>
            <person name="Beszteri B."/>
            <person name="Billiau K."/>
            <person name="Bonnet E."/>
            <person name="Bothwell J.H."/>
            <person name="Bowler C."/>
            <person name="Boyen C."/>
            <person name="Brownlee C."/>
            <person name="Carrano C.J."/>
            <person name="Charrier B."/>
            <person name="Cho G.Y."/>
            <person name="Coelho S.M."/>
            <person name="Collen J."/>
            <person name="Corre E."/>
            <person name="Da Silva C."/>
            <person name="Delage L."/>
            <person name="Delaroque N."/>
            <person name="Dittami S.M."/>
            <person name="Doulbeau S."/>
            <person name="Elias M."/>
            <person name="Farnham G."/>
            <person name="Gachon C.M."/>
            <person name="Gschloessl B."/>
            <person name="Heesch S."/>
            <person name="Jabbari K."/>
            <person name="Jubin C."/>
            <person name="Kawai H."/>
            <person name="Kimura K."/>
            <person name="Kloareg B."/>
            <person name="Kupper F.C."/>
            <person name="Lang D."/>
            <person name="Le Bail A."/>
            <person name="Leblanc C."/>
            <person name="Lerouge P."/>
            <person name="Lohr M."/>
            <person name="Lopez P.J."/>
            <person name="Martens C."/>
            <person name="Maumus F."/>
            <person name="Michel G."/>
            <person name="Miranda-Saavedra D."/>
            <person name="Morales J."/>
            <person name="Moreau H."/>
            <person name="Motomura T."/>
            <person name="Nagasato C."/>
            <person name="Napoli C.A."/>
            <person name="Nelson D.R."/>
            <person name="Nyvall-Collen P."/>
            <person name="Peters A.F."/>
            <person name="Pommier C."/>
            <person name="Potin P."/>
            <person name="Poulain J."/>
            <person name="Quesneville H."/>
            <person name="Read B."/>
            <person name="Rensing S.A."/>
            <person name="Ritter A."/>
            <person name="Rousvoal S."/>
            <person name="Samanta M."/>
            <person name="Samson G."/>
            <person name="Schroeder D.C."/>
            <person name="Segurens B."/>
            <person name="Strittmatter M."/>
            <person name="Tonon T."/>
            <person name="Tregear J.W."/>
            <person name="Valentin K."/>
            <person name="von Dassow P."/>
            <person name="Yamagishi T."/>
            <person name="Van de Peer Y."/>
            <person name="Wincker P."/>
        </authorList>
    </citation>
    <scope>NUCLEOTIDE SEQUENCE [LARGE SCALE GENOMIC DNA]</scope>
    <source>
        <strain evidence="3">Ec32 / CCAP1310/4</strain>
    </source>
</reference>
<keyword evidence="3" id="KW-1185">Reference proteome</keyword>
<dbReference type="eggNOG" id="ENOG502S1H1">
    <property type="taxonomic scope" value="Eukaryota"/>
</dbReference>
<dbReference type="EMBL" id="FN648486">
    <property type="protein sequence ID" value="CBJ25538.1"/>
    <property type="molecule type" value="Genomic_DNA"/>
</dbReference>
<feature type="region of interest" description="Disordered" evidence="1">
    <location>
        <begin position="1"/>
        <end position="39"/>
    </location>
</feature>
<feature type="compositionally biased region" description="Polar residues" evidence="1">
    <location>
        <begin position="344"/>
        <end position="358"/>
    </location>
</feature>
<evidence type="ECO:0000313" key="3">
    <source>
        <dbReference type="Proteomes" id="UP000002630"/>
    </source>
</evidence>
<feature type="compositionally biased region" description="Gly residues" evidence="1">
    <location>
        <begin position="1"/>
        <end position="27"/>
    </location>
</feature>
<accession>D7FW18</accession>
<sequence length="442" mass="48779">MITTGGDGGGDSSDAGGVIGSGGGGYERGGDNGDENNTVPDALEVFLEPYEAIVREFNSRAASNWARAASEGLKVSSGWGADVFDPSARGGNFATAPHKLDHDREQLEYLVAKGRLPPEFQRLAEEYGTVGDLVEASLSQARKGQLKELGQGLRALTYGLGTSDFGRLRGTYNSVIHVPKGPADGDLGGGYHPTGFRRALNPNLDWRAIEDEYLSQELPLLWFDGFLLPEALQGVLDFCREATVFFDIKPGYLGAYFNDGLTSPWLVQIAHELQERLPQVLEGMTLSNLWAYKFDSDTSMDGIATHSDHATVNLNFWVTPDDANLDPSSGGLVVYPKVPPSGEDPNQPSSGGTLDMKQWNNSSRVSDIESWLKDEGVYDLAVTVPYRQNRVVVFDSRLLHRSDKFLFREGYENRRINLTFLFSPVDEAWNEDYHRQSRQQQE</sequence>
<protein>
    <submittedName>
        <fullName evidence="2">Uncharacterized protein</fullName>
    </submittedName>
</protein>
<dbReference type="Proteomes" id="UP000002630">
    <property type="component" value="Linkage Group LG02"/>
</dbReference>